<dbReference type="GO" id="GO:0005739">
    <property type="term" value="C:mitochondrion"/>
    <property type="evidence" value="ECO:0007669"/>
    <property type="project" value="TreeGrafter"/>
</dbReference>
<dbReference type="PANTHER" id="PTHR15426:SF6">
    <property type="entry name" value="PROTEIN DEPP1"/>
    <property type="match status" value="1"/>
</dbReference>
<evidence type="ECO:0000313" key="3">
    <source>
        <dbReference type="Proteomes" id="UP000694892"/>
    </source>
</evidence>
<organism evidence="2 3">
    <name type="scientific">Xenopus laevis</name>
    <name type="common">African clawed frog</name>
    <dbReference type="NCBI Taxonomy" id="8355"/>
    <lineage>
        <taxon>Eukaryota</taxon>
        <taxon>Metazoa</taxon>
        <taxon>Chordata</taxon>
        <taxon>Craniata</taxon>
        <taxon>Vertebrata</taxon>
        <taxon>Euteleostomi</taxon>
        <taxon>Amphibia</taxon>
        <taxon>Batrachia</taxon>
        <taxon>Anura</taxon>
        <taxon>Pipoidea</taxon>
        <taxon>Pipidae</taxon>
        <taxon>Xenopodinae</taxon>
        <taxon>Xenopus</taxon>
        <taxon>Xenopus</taxon>
    </lineage>
</organism>
<reference evidence="3" key="1">
    <citation type="journal article" date="2016" name="Nature">
        <title>Genome evolution in the allotetraploid frog Xenopus laevis.</title>
        <authorList>
            <person name="Session A.M."/>
            <person name="Uno Y."/>
            <person name="Kwon T."/>
            <person name="Chapman J.A."/>
            <person name="Toyoda A."/>
            <person name="Takahashi S."/>
            <person name="Fukui A."/>
            <person name="Hikosaka A."/>
            <person name="Suzuki A."/>
            <person name="Kondo M."/>
            <person name="van Heeringen S.J."/>
            <person name="Quigley I."/>
            <person name="Heinz S."/>
            <person name="Ogino H."/>
            <person name="Ochi H."/>
            <person name="Hellsten U."/>
            <person name="Lyons J.B."/>
            <person name="Simakov O."/>
            <person name="Putnam N."/>
            <person name="Stites J."/>
            <person name="Kuroki Y."/>
            <person name="Tanaka T."/>
            <person name="Michiue T."/>
            <person name="Watanabe M."/>
            <person name="Bogdanovic O."/>
            <person name="Lister R."/>
            <person name="Georgiou G."/>
            <person name="Paranjpe S.S."/>
            <person name="van Kruijsbergen I."/>
            <person name="Shu S."/>
            <person name="Carlson J."/>
            <person name="Kinoshita T."/>
            <person name="Ohta Y."/>
            <person name="Mawaribuchi S."/>
            <person name="Jenkins J."/>
            <person name="Grimwood J."/>
            <person name="Schmutz J."/>
            <person name="Mitros T."/>
            <person name="Mozaffari S.V."/>
            <person name="Suzuki Y."/>
            <person name="Haramoto Y."/>
            <person name="Yamamoto T.S."/>
            <person name="Takagi C."/>
            <person name="Heald R."/>
            <person name="Miller K."/>
            <person name="Haudenschild C."/>
            <person name="Kitzman J."/>
            <person name="Nakayama T."/>
            <person name="Izutsu Y."/>
            <person name="Robert J."/>
            <person name="Fortriede J."/>
            <person name="Burns K."/>
            <person name="Lotay V."/>
            <person name="Karimi K."/>
            <person name="Yasuoka Y."/>
            <person name="Dichmann D.S."/>
            <person name="Flajnik M.F."/>
            <person name="Houston D.W."/>
            <person name="Shendure J."/>
            <person name="DuPasquier L."/>
            <person name="Vize P.D."/>
            <person name="Zorn A.M."/>
            <person name="Ito M."/>
            <person name="Marcotte E.M."/>
            <person name="Wallingford J.B."/>
            <person name="Ito Y."/>
            <person name="Asashima M."/>
            <person name="Ueno N."/>
            <person name="Matsuda Y."/>
            <person name="Veenstra G.J."/>
            <person name="Fujiyama A."/>
            <person name="Harland R.M."/>
            <person name="Taira M."/>
            <person name="Rokhsar D.S."/>
        </authorList>
    </citation>
    <scope>NUCLEOTIDE SEQUENCE [LARGE SCALE GENOMIC DNA]</scope>
    <source>
        <strain evidence="3">J</strain>
    </source>
</reference>
<name>A0A974CCA8_XENLA</name>
<feature type="compositionally biased region" description="Basic residues" evidence="1">
    <location>
        <begin position="155"/>
        <end position="166"/>
    </location>
</feature>
<dbReference type="Pfam" id="PF15343">
    <property type="entry name" value="DEPP"/>
    <property type="match status" value="1"/>
</dbReference>
<dbReference type="EMBL" id="CM004479">
    <property type="protein sequence ID" value="OCT70272.1"/>
    <property type="molecule type" value="Genomic_DNA"/>
</dbReference>
<dbReference type="PANTHER" id="PTHR15426">
    <property type="entry name" value="PROTEIN DEPP1"/>
    <property type="match status" value="1"/>
</dbReference>
<dbReference type="AlphaFoldDB" id="A0A974CCA8"/>
<dbReference type="GO" id="GO:0010506">
    <property type="term" value="P:regulation of autophagy"/>
    <property type="evidence" value="ECO:0007669"/>
    <property type="project" value="TreeGrafter"/>
</dbReference>
<feature type="compositionally biased region" description="Polar residues" evidence="1">
    <location>
        <begin position="119"/>
        <end position="139"/>
    </location>
</feature>
<dbReference type="Proteomes" id="UP000694892">
    <property type="component" value="Chromosome 7S"/>
</dbReference>
<proteinExistence type="predicted"/>
<sequence length="194" mass="22294">MRPCLLISVKHLPTINEEGPCNDVHLSNGLEEYVKSIQTLAQPSSLTVDLIRRGQARSQSTNWHKQRSLLMGHEGRVLNPSQNNVTSHTNLNAAQAIADPLAWLYRTSRKERKTKSQETHASTRLQQNQQSNPLNISRTCQHHSSRFKCSEKQSQQRRKSRLQRLQKKCRSTSYTCRGALNILQKPQLPIIYEF</sequence>
<feature type="region of interest" description="Disordered" evidence="1">
    <location>
        <begin position="110"/>
        <end position="166"/>
    </location>
</feature>
<evidence type="ECO:0000256" key="1">
    <source>
        <dbReference type="SAM" id="MobiDB-lite"/>
    </source>
</evidence>
<evidence type="ECO:0000313" key="2">
    <source>
        <dbReference type="EMBL" id="OCT70272.1"/>
    </source>
</evidence>
<gene>
    <name evidence="2" type="ORF">XELAEV_18037193mg</name>
</gene>
<protein>
    <submittedName>
        <fullName evidence="2">Uncharacterized protein</fullName>
    </submittedName>
</protein>
<accession>A0A974CCA8</accession>
<dbReference type="InterPro" id="IPR020133">
    <property type="entry name" value="DEPP"/>
</dbReference>